<evidence type="ECO:0000313" key="4">
    <source>
        <dbReference type="Proteomes" id="UP001147752"/>
    </source>
</evidence>
<dbReference type="Pfam" id="PF11374">
    <property type="entry name" value="DUF3176"/>
    <property type="match status" value="1"/>
</dbReference>
<dbReference type="PANTHER" id="PTHR35394:SF5">
    <property type="entry name" value="DUF3176 DOMAIN-CONTAINING PROTEIN"/>
    <property type="match status" value="1"/>
</dbReference>
<feature type="transmembrane region" description="Helical" evidence="2">
    <location>
        <begin position="97"/>
        <end position="122"/>
    </location>
</feature>
<evidence type="ECO:0000256" key="2">
    <source>
        <dbReference type="SAM" id="Phobius"/>
    </source>
</evidence>
<keyword evidence="4" id="KW-1185">Reference proteome</keyword>
<feature type="transmembrane region" description="Helical" evidence="2">
    <location>
        <begin position="164"/>
        <end position="183"/>
    </location>
</feature>
<sequence length="616" mass="68797">MSSISAASENPKNVSRPIDRDTESGFQAAPRPAKDTVFEQHETKLSYTKEVSKNYDWEGSWIWEIGCAILSVIYLALLIGFLGYVDGKPYLNWQYSISPNAVISVIATFAKSAMLALVSACLGQLKWKQGRNPNPTQLYHFHLLDQASRGPWGSLKIFWHLRSFLALAGAALMVLAVVIDPFTQQILAFPSRRVQVLNETAYVYKAQEFHTKFHWSTFQMDDTMQIAMFNGLARTSVPLDPICPSESCDYPEFTTLGICASCEDVTETATQDCRPIPSPYSEPNFAQKWANWHEILSSPTTPFLRKMAASIPIDCHYSTSNGFTLTPNTSQPSTSNGTIQIYRDSFIATTSSTDLWDIAYVSMAKYNSDTITYTTENMSVSEQRPQMTQCSIQFCEKQYAQNLFSKNSTGFQPSKSQVLQLIDHNTGNRTLTLIPRDGGNTLSDNSTYTIERLSWLGLSMHLGRAFNTVLNRFDGGAPPSVVLATILYNSDNITKSFSSMATSMTDNIRSGIANTQVGGRVYKTETFIHVRWLWAILPIVTAILSIFLFMATAIVNRGQPVLWKSSVFPLFMGLLQVAPEHEIANLRHLDHIQSMSKEIKIVVEGGDNGPLLFSER</sequence>
<organism evidence="3 4">
    <name type="scientific">Penicillium concentricum</name>
    <dbReference type="NCBI Taxonomy" id="293559"/>
    <lineage>
        <taxon>Eukaryota</taxon>
        <taxon>Fungi</taxon>
        <taxon>Dikarya</taxon>
        <taxon>Ascomycota</taxon>
        <taxon>Pezizomycotina</taxon>
        <taxon>Eurotiomycetes</taxon>
        <taxon>Eurotiomycetidae</taxon>
        <taxon>Eurotiales</taxon>
        <taxon>Aspergillaceae</taxon>
        <taxon>Penicillium</taxon>
    </lineage>
</organism>
<keyword evidence="2" id="KW-1133">Transmembrane helix</keyword>
<keyword evidence="2" id="KW-0472">Membrane</keyword>
<evidence type="ECO:0000313" key="3">
    <source>
        <dbReference type="EMBL" id="KAJ5374798.1"/>
    </source>
</evidence>
<name>A0A9W9VAB9_9EURO</name>
<dbReference type="InterPro" id="IPR021514">
    <property type="entry name" value="DUF3176"/>
</dbReference>
<accession>A0A9W9VAB9</accession>
<reference evidence="3" key="1">
    <citation type="submission" date="2022-12" db="EMBL/GenBank/DDBJ databases">
        <authorList>
            <person name="Petersen C."/>
        </authorList>
    </citation>
    <scope>NUCLEOTIDE SEQUENCE</scope>
    <source>
        <strain evidence="3">IBT 3081</strain>
    </source>
</reference>
<keyword evidence="2" id="KW-0812">Transmembrane</keyword>
<gene>
    <name evidence="3" type="ORF">N7517_006804</name>
</gene>
<dbReference type="PANTHER" id="PTHR35394">
    <property type="entry name" value="DUF3176 DOMAIN-CONTAINING PROTEIN"/>
    <property type="match status" value="1"/>
</dbReference>
<comment type="caution">
    <text evidence="3">The sequence shown here is derived from an EMBL/GenBank/DDBJ whole genome shotgun (WGS) entry which is preliminary data.</text>
</comment>
<dbReference type="AlphaFoldDB" id="A0A9W9VAB9"/>
<protein>
    <submittedName>
        <fullName evidence="3">Uncharacterized protein</fullName>
    </submittedName>
</protein>
<evidence type="ECO:0000256" key="1">
    <source>
        <dbReference type="SAM" id="MobiDB-lite"/>
    </source>
</evidence>
<dbReference type="Proteomes" id="UP001147752">
    <property type="component" value="Unassembled WGS sequence"/>
</dbReference>
<feature type="transmembrane region" description="Helical" evidence="2">
    <location>
        <begin position="61"/>
        <end position="85"/>
    </location>
</feature>
<feature type="region of interest" description="Disordered" evidence="1">
    <location>
        <begin position="1"/>
        <end position="33"/>
    </location>
</feature>
<reference evidence="3" key="2">
    <citation type="journal article" date="2023" name="IMA Fungus">
        <title>Comparative genomic study of the Penicillium genus elucidates a diverse pangenome and 15 lateral gene transfer events.</title>
        <authorList>
            <person name="Petersen C."/>
            <person name="Sorensen T."/>
            <person name="Nielsen M.R."/>
            <person name="Sondergaard T.E."/>
            <person name="Sorensen J.L."/>
            <person name="Fitzpatrick D.A."/>
            <person name="Frisvad J.C."/>
            <person name="Nielsen K.L."/>
        </authorList>
    </citation>
    <scope>NUCLEOTIDE SEQUENCE</scope>
    <source>
        <strain evidence="3">IBT 3081</strain>
    </source>
</reference>
<dbReference type="OrthoDB" id="5376804at2759"/>
<feature type="transmembrane region" description="Helical" evidence="2">
    <location>
        <begin position="532"/>
        <end position="555"/>
    </location>
</feature>
<feature type="compositionally biased region" description="Polar residues" evidence="1">
    <location>
        <begin position="1"/>
        <end position="13"/>
    </location>
</feature>
<proteinExistence type="predicted"/>
<dbReference type="EMBL" id="JAPZBT010000002">
    <property type="protein sequence ID" value="KAJ5374798.1"/>
    <property type="molecule type" value="Genomic_DNA"/>
</dbReference>
<dbReference type="GeneID" id="81463717"/>
<dbReference type="RefSeq" id="XP_056580784.1">
    <property type="nucleotide sequence ID" value="XM_056724534.1"/>
</dbReference>